<evidence type="ECO:0000259" key="2">
    <source>
        <dbReference type="PROSITE" id="PS50112"/>
    </source>
</evidence>
<dbReference type="InterPro" id="IPR000014">
    <property type="entry name" value="PAS"/>
</dbReference>
<feature type="domain" description="PAC" evidence="3">
    <location>
        <begin position="332"/>
        <end position="390"/>
    </location>
</feature>
<dbReference type="SMART" id="SM00267">
    <property type="entry name" value="GGDEF"/>
    <property type="match status" value="1"/>
</dbReference>
<evidence type="ECO:0000256" key="1">
    <source>
        <dbReference type="SAM" id="Phobius"/>
    </source>
</evidence>
<evidence type="ECO:0000259" key="4">
    <source>
        <dbReference type="PROSITE" id="PS50883"/>
    </source>
</evidence>
<dbReference type="CDD" id="cd01948">
    <property type="entry name" value="EAL"/>
    <property type="match status" value="1"/>
</dbReference>
<dbReference type="PANTHER" id="PTHR33121">
    <property type="entry name" value="CYCLIC DI-GMP PHOSPHODIESTERASE PDEF"/>
    <property type="match status" value="1"/>
</dbReference>
<dbReference type="PROSITE" id="PS50883">
    <property type="entry name" value="EAL"/>
    <property type="match status" value="1"/>
</dbReference>
<dbReference type="InterPro" id="IPR035965">
    <property type="entry name" value="PAS-like_dom_sf"/>
</dbReference>
<feature type="transmembrane region" description="Helical" evidence="1">
    <location>
        <begin position="6"/>
        <end position="27"/>
    </location>
</feature>
<comment type="caution">
    <text evidence="5">The sequence shown here is derived from an EMBL/GenBank/DDBJ whole genome shotgun (WGS) entry which is preliminary data.</text>
</comment>
<name>A0ABY3G7J1_9BACT</name>
<feature type="transmembrane region" description="Helical" evidence="1">
    <location>
        <begin position="232"/>
        <end position="252"/>
    </location>
</feature>
<proteinExistence type="predicted"/>
<dbReference type="Proteomes" id="UP000321599">
    <property type="component" value="Unassembled WGS sequence"/>
</dbReference>
<feature type="domain" description="EAL" evidence="4">
    <location>
        <begin position="567"/>
        <end position="811"/>
    </location>
</feature>
<evidence type="ECO:0000259" key="3">
    <source>
        <dbReference type="PROSITE" id="PS50113"/>
    </source>
</evidence>
<dbReference type="PANTHER" id="PTHR33121:SF79">
    <property type="entry name" value="CYCLIC DI-GMP PHOSPHODIESTERASE PDED-RELATED"/>
    <property type="match status" value="1"/>
</dbReference>
<dbReference type="SUPFAM" id="SSF141868">
    <property type="entry name" value="EAL domain-like"/>
    <property type="match status" value="1"/>
</dbReference>
<dbReference type="InterPro" id="IPR000160">
    <property type="entry name" value="GGDEF_dom"/>
</dbReference>
<keyword evidence="1" id="KW-1133">Transmembrane helix</keyword>
<dbReference type="InterPro" id="IPR001633">
    <property type="entry name" value="EAL_dom"/>
</dbReference>
<sequence>MRESYSILMMNFLKIIMLFFAFAYLYFIIETGRVLLKADERLYDFYELKRLNKELFLQIDLQNIHTTMDKSEDSIDKINILLDKINSNFASKKLFYKIDNLLLLENLNTKIKSQIDIIRNYYILRQDISKNLVELNKNLSNTTDIKEMSKAYALLMNSRFLNDFDRDKFDLYLTDLIGKKQSEFDYHFLSMIQSVNDSLISIPNLQIQNYNLHIERQIQDLLNSSIKHFNSAIYAIIISSAFLLMIVIFIVGRNSTLTSLYKASKLKLKQLKYLIDSNPNQVIILDKFGKISRVNDSFIRATNIKPHKIIGKELSALNMNMQGIDIFDDVSQTKEVQSYNEFVSKSNDGVLIYENIVAIPMLDEFNDINGALILKRDITKERLIRKELNFKNSQLQESSNIDNLTGLRNLSALNDAIKNNQNGVLIYLMIANFANLRFFYRSDMIDKIFIAIANSIKLAIKTYKIDASAYRMQLDEFCIWYKGDNIKKDIKYLLEYFKSKNITIQTEDGFEVLPNISITIGISSNSDKPSLNRLTQGILAAQEAKEKELDFSFYNHDNIIEKSYQKNATVTRLIQYALNENRVIVECQGIFDIRSSKPTISSYEVLIRILDQQNQIHYPNEFLSVAKLTSLYLALTKQVINRVFELLERFGDQKRFSINLSSVDMLNEPVKNLFLHKLSLCSNPTNLTIEILESEGVDDYDAINPFIQEIKNYGCKLSLDDFGSGYSNYYRMLELNIDYIKIDGSIISKLPFDKNAQSVVMTIVEFAKRQGYETVAEFVSTPQILEIVKNLGIDYAQGYLLARPVLPNNIE</sequence>
<dbReference type="InterPro" id="IPR043128">
    <property type="entry name" value="Rev_trsase/Diguanyl_cyclase"/>
</dbReference>
<protein>
    <submittedName>
        <fullName evidence="5">EAL domain-containing protein</fullName>
    </submittedName>
</protein>
<dbReference type="SMART" id="SM00052">
    <property type="entry name" value="EAL"/>
    <property type="match status" value="1"/>
</dbReference>
<organism evidence="5 6">
    <name type="scientific">Campylobacter lanienae</name>
    <dbReference type="NCBI Taxonomy" id="75658"/>
    <lineage>
        <taxon>Bacteria</taxon>
        <taxon>Pseudomonadati</taxon>
        <taxon>Campylobacterota</taxon>
        <taxon>Epsilonproteobacteria</taxon>
        <taxon>Campylobacterales</taxon>
        <taxon>Campylobacteraceae</taxon>
        <taxon>Campylobacter</taxon>
    </lineage>
</organism>
<dbReference type="Gene3D" id="3.30.450.20">
    <property type="entry name" value="PAS domain"/>
    <property type="match status" value="1"/>
</dbReference>
<evidence type="ECO:0000313" key="6">
    <source>
        <dbReference type="Proteomes" id="UP000321599"/>
    </source>
</evidence>
<dbReference type="PROSITE" id="PS50112">
    <property type="entry name" value="PAS"/>
    <property type="match status" value="1"/>
</dbReference>
<keyword evidence="1" id="KW-0812">Transmembrane</keyword>
<dbReference type="Pfam" id="PF00563">
    <property type="entry name" value="EAL"/>
    <property type="match status" value="1"/>
</dbReference>
<keyword evidence="1" id="KW-0472">Membrane</keyword>
<dbReference type="InterPro" id="IPR050706">
    <property type="entry name" value="Cyclic-di-GMP_PDE-like"/>
</dbReference>
<dbReference type="PROSITE" id="PS50113">
    <property type="entry name" value="PAC"/>
    <property type="match status" value="1"/>
</dbReference>
<dbReference type="SUPFAM" id="SSF55785">
    <property type="entry name" value="PYP-like sensor domain (PAS domain)"/>
    <property type="match status" value="1"/>
</dbReference>
<reference evidence="5 6" key="1">
    <citation type="submission" date="2019-07" db="EMBL/GenBank/DDBJ databases">
        <title>Rapid identification of Enteric Bacteria from Whole Genome Sequences (WGS) using Average Nucleotide Identity (ANI).</title>
        <authorList>
            <person name="Lane C."/>
        </authorList>
    </citation>
    <scope>NUCLEOTIDE SEQUENCE [LARGE SCALE GENOMIC DNA]</scope>
    <source>
        <strain evidence="5 6">2013D-9588</strain>
    </source>
</reference>
<dbReference type="Gene3D" id="3.30.70.270">
    <property type="match status" value="1"/>
</dbReference>
<evidence type="ECO:0000313" key="5">
    <source>
        <dbReference type="EMBL" id="TWO27967.1"/>
    </source>
</evidence>
<feature type="domain" description="PAS" evidence="2">
    <location>
        <begin position="267"/>
        <end position="314"/>
    </location>
</feature>
<dbReference type="Pfam" id="PF13426">
    <property type="entry name" value="PAS_9"/>
    <property type="match status" value="1"/>
</dbReference>
<dbReference type="EMBL" id="VOAV01000029">
    <property type="protein sequence ID" value="TWO27967.1"/>
    <property type="molecule type" value="Genomic_DNA"/>
</dbReference>
<keyword evidence="6" id="KW-1185">Reference proteome</keyword>
<dbReference type="InterPro" id="IPR035919">
    <property type="entry name" value="EAL_sf"/>
</dbReference>
<dbReference type="InterPro" id="IPR000700">
    <property type="entry name" value="PAS-assoc_C"/>
</dbReference>
<dbReference type="NCBIfam" id="TIGR00229">
    <property type="entry name" value="sensory_box"/>
    <property type="match status" value="1"/>
</dbReference>
<gene>
    <name evidence="5" type="ORF">XK09_06385</name>
</gene>
<dbReference type="Gene3D" id="3.20.20.450">
    <property type="entry name" value="EAL domain"/>
    <property type="match status" value="1"/>
</dbReference>
<accession>A0ABY3G7J1</accession>